<dbReference type="AlphaFoldDB" id="A0A061RD36"/>
<dbReference type="EMBL" id="GBEZ01017703">
    <property type="protein sequence ID" value="JAC68659.1"/>
    <property type="molecule type" value="Transcribed_RNA"/>
</dbReference>
<feature type="non-terminal residue" evidence="1">
    <location>
        <position position="1"/>
    </location>
</feature>
<organism evidence="1">
    <name type="scientific">Tetraselmis sp. GSL018</name>
    <dbReference type="NCBI Taxonomy" id="582737"/>
    <lineage>
        <taxon>Eukaryota</taxon>
        <taxon>Viridiplantae</taxon>
        <taxon>Chlorophyta</taxon>
        <taxon>core chlorophytes</taxon>
        <taxon>Chlorodendrophyceae</taxon>
        <taxon>Chlorodendrales</taxon>
        <taxon>Chlorodendraceae</taxon>
        <taxon>Tetraselmis</taxon>
    </lineage>
</organism>
<name>A0A061RD36_9CHLO</name>
<proteinExistence type="predicted"/>
<protein>
    <submittedName>
        <fullName evidence="1">Uncharacterized protein</fullName>
    </submittedName>
</protein>
<gene>
    <name evidence="1" type="ORF">TSPGSL018_8213</name>
</gene>
<accession>A0A061RD36</accession>
<evidence type="ECO:0000313" key="1">
    <source>
        <dbReference type="EMBL" id="JAC68659.1"/>
    </source>
</evidence>
<sequence length="88" mass="9545">QALRTFPAATAPPGNVLATACHSAKLGKKNNCTLLDLFQSEVNVIQNRLHFDLVETCVLPRSKAPNAWFWLLPGLTPAGCQSVRQSSN</sequence>
<reference evidence="1" key="1">
    <citation type="submission" date="2014-05" db="EMBL/GenBank/DDBJ databases">
        <title>The transcriptome of the halophilic microalga Tetraselmis sp. GSL018 isolated from the Great Salt Lake, Utah.</title>
        <authorList>
            <person name="Jinkerson R.E."/>
            <person name="D'Adamo S."/>
            <person name="Posewitz M.C."/>
        </authorList>
    </citation>
    <scope>NUCLEOTIDE SEQUENCE</scope>
    <source>
        <strain evidence="1">GSL018</strain>
    </source>
</reference>